<dbReference type="Gene3D" id="2.120.10.30">
    <property type="entry name" value="TolB, C-terminal domain"/>
    <property type="match status" value="1"/>
</dbReference>
<evidence type="ECO:0000313" key="7">
    <source>
        <dbReference type="Proteomes" id="UP000807159"/>
    </source>
</evidence>
<keyword evidence="7" id="KW-1185">Reference proteome</keyword>
<keyword evidence="3" id="KW-0926">Vacuole</keyword>
<feature type="domain" description="Strictosidine synthase conserved region" evidence="5">
    <location>
        <begin position="150"/>
        <end position="237"/>
    </location>
</feature>
<dbReference type="PANTHER" id="PTHR10426">
    <property type="entry name" value="STRICTOSIDINE SYNTHASE-RELATED"/>
    <property type="match status" value="1"/>
</dbReference>
<dbReference type="InterPro" id="IPR011042">
    <property type="entry name" value="6-blade_b-propeller_TolB-like"/>
</dbReference>
<comment type="similarity">
    <text evidence="2">Belongs to the strictosidine synthase family.</text>
</comment>
<organism evidence="6 7">
    <name type="scientific">Populus deltoides</name>
    <name type="common">Eastern poplar</name>
    <name type="synonym">Eastern cottonwood</name>
    <dbReference type="NCBI Taxonomy" id="3696"/>
    <lineage>
        <taxon>Eukaryota</taxon>
        <taxon>Viridiplantae</taxon>
        <taxon>Streptophyta</taxon>
        <taxon>Embryophyta</taxon>
        <taxon>Tracheophyta</taxon>
        <taxon>Spermatophyta</taxon>
        <taxon>Magnoliopsida</taxon>
        <taxon>eudicotyledons</taxon>
        <taxon>Gunneridae</taxon>
        <taxon>Pentapetalae</taxon>
        <taxon>rosids</taxon>
        <taxon>fabids</taxon>
        <taxon>Malpighiales</taxon>
        <taxon>Salicaceae</taxon>
        <taxon>Saliceae</taxon>
        <taxon>Populus</taxon>
    </lineage>
</organism>
<dbReference type="EMBL" id="JACEGQ020000012">
    <property type="protein sequence ID" value="KAH8491908.1"/>
    <property type="molecule type" value="Genomic_DNA"/>
</dbReference>
<dbReference type="Pfam" id="PF03088">
    <property type="entry name" value="Str_synth"/>
    <property type="match status" value="1"/>
</dbReference>
<dbReference type="GO" id="GO:0005773">
    <property type="term" value="C:vacuole"/>
    <property type="evidence" value="ECO:0007669"/>
    <property type="project" value="UniProtKB-SubCell"/>
</dbReference>
<keyword evidence="4" id="KW-0325">Glycoprotein</keyword>
<dbReference type="GO" id="GO:0016787">
    <property type="term" value="F:hydrolase activity"/>
    <property type="evidence" value="ECO:0007669"/>
    <property type="project" value="TreeGrafter"/>
</dbReference>
<proteinExistence type="inferred from homology"/>
<dbReference type="Proteomes" id="UP000807159">
    <property type="component" value="Chromosome 12"/>
</dbReference>
<evidence type="ECO:0000313" key="6">
    <source>
        <dbReference type="EMBL" id="KAH8491908.1"/>
    </source>
</evidence>
<dbReference type="InterPro" id="IPR018119">
    <property type="entry name" value="Strictosidine_synth_cons-reg"/>
</dbReference>
<dbReference type="AlphaFoldDB" id="A0A8T2XFL2"/>
<accession>A0A8T2XFL2</accession>
<evidence type="ECO:0000256" key="4">
    <source>
        <dbReference type="ARBA" id="ARBA00023180"/>
    </source>
</evidence>
<evidence type="ECO:0000256" key="3">
    <source>
        <dbReference type="ARBA" id="ARBA00022554"/>
    </source>
</evidence>
<protein>
    <recommendedName>
        <fullName evidence="5">Strictosidine synthase conserved region domain-containing protein</fullName>
    </recommendedName>
</protein>
<comment type="caution">
    <text evidence="6">The sequence shown here is derived from an EMBL/GenBank/DDBJ whole genome shotgun (WGS) entry which is preliminary data.</text>
</comment>
<gene>
    <name evidence="6" type="ORF">H0E87_021486</name>
</gene>
<evidence type="ECO:0000256" key="2">
    <source>
        <dbReference type="ARBA" id="ARBA00009191"/>
    </source>
</evidence>
<dbReference type="GO" id="GO:0012505">
    <property type="term" value="C:endomembrane system"/>
    <property type="evidence" value="ECO:0007669"/>
    <property type="project" value="TreeGrafter"/>
</dbReference>
<dbReference type="PANTHER" id="PTHR10426:SF136">
    <property type="entry name" value="PROTEIN STRICTOSIDINE SYNTHASE-LIKE 9-LIKE"/>
    <property type="match status" value="1"/>
</dbReference>
<dbReference type="Pfam" id="PF20067">
    <property type="entry name" value="SSL_N"/>
    <property type="match status" value="1"/>
</dbReference>
<reference evidence="6" key="1">
    <citation type="journal article" date="2021" name="J. Hered.">
        <title>Genome Assembly of Salicaceae Populus deltoides (Eastern Cottonwood) I-69 Based on Nanopore Sequencing and Hi-C Technologies.</title>
        <authorList>
            <person name="Bai S."/>
            <person name="Wu H."/>
            <person name="Zhang J."/>
            <person name="Pan Z."/>
            <person name="Zhao W."/>
            <person name="Li Z."/>
            <person name="Tong C."/>
        </authorList>
    </citation>
    <scope>NUCLEOTIDE SEQUENCE</scope>
    <source>
        <tissue evidence="6">Leaf</tissue>
    </source>
</reference>
<name>A0A8T2XFL2_POPDE</name>
<comment type="subcellular location">
    <subcellularLocation>
        <location evidence="1">Vacuole</location>
    </subcellularLocation>
</comment>
<evidence type="ECO:0000259" key="5">
    <source>
        <dbReference type="Pfam" id="PF03088"/>
    </source>
</evidence>
<evidence type="ECO:0000256" key="1">
    <source>
        <dbReference type="ARBA" id="ARBA00004116"/>
    </source>
</evidence>
<sequence>MAIPPSSAVAVVSVLSIFVFSFPATVLSETFRQIFLPPPAFGPESIAFESPGGAFYTGVSDGHIFKYQPLTGWTVFAFTSPNRSVAFCDGTTDPNKGPICGRPFGLAYNSFTKLLYIADAYYGLLVADSNGRLARQIATSAEGQPFVFLNAIDIDPVTGNVYFTDASAVYDLRNSSKAAQVNDSTARLLKYDPRTSQVTVLLRNLSRAVGLAVSRDGSFLLVSEAIGNRIRRYWLTGPKANTAEIFLSNINVVRPQDIKRTPSGGFWIAAASVKQDSQTLVSIRIRVDGSGRITEMASLEGQYGSTLISEVQESGLSLYVSSRNASFIGVYGP</sequence>
<dbReference type="SUPFAM" id="SSF63829">
    <property type="entry name" value="Calcium-dependent phosphotriesterase"/>
    <property type="match status" value="1"/>
</dbReference>